<evidence type="ECO:0000313" key="1">
    <source>
        <dbReference type="EMBL" id="UNV85322.1"/>
    </source>
</evidence>
<protein>
    <submittedName>
        <fullName evidence="1">MepB family protein</fullName>
    </submittedName>
</protein>
<dbReference type="InterPro" id="IPR038231">
    <property type="entry name" value="MepB-like_sf"/>
</dbReference>
<accession>A0ABY3YAQ3</accession>
<dbReference type="Proteomes" id="UP000829455">
    <property type="component" value="Chromosome"/>
</dbReference>
<proteinExistence type="predicted"/>
<dbReference type="EMBL" id="CP094241">
    <property type="protein sequence ID" value="UNV85322.1"/>
    <property type="molecule type" value="Genomic_DNA"/>
</dbReference>
<dbReference type="Pfam" id="PF08877">
    <property type="entry name" value="MepB-like"/>
    <property type="match status" value="1"/>
</dbReference>
<name>A0ABY3YAQ3_9NEIS</name>
<sequence>MKMTDILHRYYGDFDLIKEKWNEDYESILIKTKYDQKYKRCRLAKKTPKKEGYFTVFWKKDQENKNIPYTDEDLGDELIIVVIDGCHCGLFIIPKEVAISKKILSTKDCKGKMSMRFYPPWCTNLNKTAQKTQKWQMDYFRIDIDGKEVISHFAVAKENHVFC</sequence>
<dbReference type="InterPro" id="IPR011235">
    <property type="entry name" value="MepB-like"/>
</dbReference>
<evidence type="ECO:0000313" key="2">
    <source>
        <dbReference type="Proteomes" id="UP000829455"/>
    </source>
</evidence>
<gene>
    <name evidence="1" type="ORF">MON40_02005</name>
</gene>
<dbReference type="RefSeq" id="WP_070603316.1">
    <property type="nucleotide sequence ID" value="NZ_CP094241.1"/>
</dbReference>
<dbReference type="Gene3D" id="3.40.1350.140">
    <property type="entry name" value="MepB-like"/>
    <property type="match status" value="1"/>
</dbReference>
<reference evidence="1 2" key="1">
    <citation type="submission" date="2022-03" db="EMBL/GenBank/DDBJ databases">
        <title>Genome sequencing of Neisseria macacae.</title>
        <authorList>
            <person name="Baek M.-G."/>
        </authorList>
    </citation>
    <scope>NUCLEOTIDE SEQUENCE [LARGE SCALE GENOMIC DNA]</scope>
    <source>
        <strain evidence="1 2">ATCC 33926</strain>
    </source>
</reference>
<keyword evidence="2" id="KW-1185">Reference proteome</keyword>
<organism evidence="1 2">
    <name type="scientific">Neisseria macacae ATCC 33926</name>
    <dbReference type="NCBI Taxonomy" id="997348"/>
    <lineage>
        <taxon>Bacteria</taxon>
        <taxon>Pseudomonadati</taxon>
        <taxon>Pseudomonadota</taxon>
        <taxon>Betaproteobacteria</taxon>
        <taxon>Neisseriales</taxon>
        <taxon>Neisseriaceae</taxon>
        <taxon>Neisseria</taxon>
    </lineage>
</organism>